<evidence type="ECO:0000313" key="1">
    <source>
        <dbReference type="EMBL" id="PJE79651.1"/>
    </source>
</evidence>
<reference evidence="1" key="1">
    <citation type="journal article" date="2017" name="Appl. Environ. Microbiol.">
        <title>Molecular characterization of an Endozoicomonas-like organism causing infection in king scallop Pecten maximus L.</title>
        <authorList>
            <person name="Cano I."/>
            <person name="van Aerle R."/>
            <person name="Ross S."/>
            <person name="Verner-Jeffreys D.W."/>
            <person name="Paley R.K."/>
            <person name="Rimmer G."/>
            <person name="Ryder D."/>
            <person name="Hooper P."/>
            <person name="Stone D."/>
            <person name="Feist S.W."/>
        </authorList>
    </citation>
    <scope>NUCLEOTIDE SEQUENCE</scope>
</reference>
<proteinExistence type="predicted"/>
<accession>A0A2H9T8T0</accession>
<dbReference type="EMBL" id="NSIT01000055">
    <property type="protein sequence ID" value="PJE79651.1"/>
    <property type="molecule type" value="Genomic_DNA"/>
</dbReference>
<organism evidence="1">
    <name type="scientific">invertebrate metagenome</name>
    <dbReference type="NCBI Taxonomy" id="1711999"/>
    <lineage>
        <taxon>unclassified sequences</taxon>
        <taxon>metagenomes</taxon>
        <taxon>organismal metagenomes</taxon>
    </lineage>
</organism>
<dbReference type="AlphaFoldDB" id="A0A2H9T8T0"/>
<comment type="caution">
    <text evidence="1">The sequence shown here is derived from an EMBL/GenBank/DDBJ whole genome shotgun (WGS) entry which is preliminary data.</text>
</comment>
<gene>
    <name evidence="1" type="ORF">CI610_01365</name>
</gene>
<sequence>MVFVLSLILGTLFYFGCSYLSDYIIEPFLKKKDQNKK</sequence>
<protein>
    <submittedName>
        <fullName evidence="1">Uncharacterized protein</fullName>
    </submittedName>
</protein>
<name>A0A2H9T8T0_9ZZZZ</name>